<evidence type="ECO:0000256" key="20">
    <source>
        <dbReference type="ARBA" id="ARBA00047543"/>
    </source>
</evidence>
<evidence type="ECO:0000256" key="18">
    <source>
        <dbReference type="ARBA" id="ARBA00045357"/>
    </source>
</evidence>
<evidence type="ECO:0000256" key="9">
    <source>
        <dbReference type="ARBA" id="ARBA00022679"/>
    </source>
</evidence>
<evidence type="ECO:0000256" key="16">
    <source>
        <dbReference type="ARBA" id="ARBA00040731"/>
    </source>
</evidence>
<feature type="domain" description="AB hydrolase-1" evidence="27">
    <location>
        <begin position="90"/>
        <end position="346"/>
    </location>
</feature>
<evidence type="ECO:0000256" key="26">
    <source>
        <dbReference type="SAM" id="Phobius"/>
    </source>
</evidence>
<dbReference type="PANTHER" id="PTHR42886">
    <property type="entry name" value="RE40534P-RELATED"/>
    <property type="match status" value="1"/>
</dbReference>
<evidence type="ECO:0000256" key="5">
    <source>
        <dbReference type="ARBA" id="ARBA00013211"/>
    </source>
</evidence>
<comment type="catalytic activity">
    <reaction evidence="1">
        <text>a 1-acyl-sn-glycero-3-phosphate + an acyl-CoA = a 1,2-diacyl-sn-glycero-3-phosphate + CoA</text>
        <dbReference type="Rhea" id="RHEA:19709"/>
        <dbReference type="ChEBI" id="CHEBI:57287"/>
        <dbReference type="ChEBI" id="CHEBI:57970"/>
        <dbReference type="ChEBI" id="CHEBI:58342"/>
        <dbReference type="ChEBI" id="CHEBI:58608"/>
        <dbReference type="EC" id="2.3.1.51"/>
    </reaction>
    <physiologicalReaction direction="left-to-right" evidence="1">
        <dbReference type="Rhea" id="RHEA:19710"/>
    </physiologicalReaction>
</comment>
<comment type="catalytic activity">
    <reaction evidence="23">
        <text>1-(9Z-octadecenoyl)-sn-glycero-3-phosphate + (5Z,8Z,11Z,14Z)-eicosatetraenoyl-CoA = 1-(9Z)-octadecenoyl-2-(5Z,8Z,11Z,14Z)-eicosatetraenoyl-sn-glycero-3-phosphate + CoA</text>
        <dbReference type="Rhea" id="RHEA:37443"/>
        <dbReference type="ChEBI" id="CHEBI:57287"/>
        <dbReference type="ChEBI" id="CHEBI:57368"/>
        <dbReference type="ChEBI" id="CHEBI:74544"/>
        <dbReference type="ChEBI" id="CHEBI:74928"/>
    </reaction>
    <physiologicalReaction direction="left-to-right" evidence="23">
        <dbReference type="Rhea" id="RHEA:37444"/>
    </physiologicalReaction>
</comment>
<evidence type="ECO:0000256" key="23">
    <source>
        <dbReference type="ARBA" id="ARBA00048770"/>
    </source>
</evidence>
<evidence type="ECO:0000256" key="21">
    <source>
        <dbReference type="ARBA" id="ARBA00047849"/>
    </source>
</evidence>
<keyword evidence="10" id="KW-0221">Differentiation</keyword>
<feature type="transmembrane region" description="Helical" evidence="26">
    <location>
        <begin position="13"/>
        <end position="32"/>
    </location>
</feature>
<evidence type="ECO:0000256" key="17">
    <source>
        <dbReference type="ARBA" id="ARBA00042413"/>
    </source>
</evidence>
<comment type="catalytic activity">
    <reaction evidence="24">
        <text>1-(9Z-octadecenoyl)-sn-glycero-3-phosphate + (9Z)-octadecenoyl-CoA = 1,2-di-(9Z-octadecenoyl)-sn-glycero-3-phosphate + CoA</text>
        <dbReference type="Rhea" id="RHEA:37131"/>
        <dbReference type="ChEBI" id="CHEBI:57287"/>
        <dbReference type="ChEBI" id="CHEBI:57387"/>
        <dbReference type="ChEBI" id="CHEBI:74544"/>
        <dbReference type="ChEBI" id="CHEBI:74546"/>
    </reaction>
    <physiologicalReaction direction="left-to-right" evidence="24">
        <dbReference type="Rhea" id="RHEA:37132"/>
    </physiologicalReaction>
</comment>
<dbReference type="GO" id="GO:0055088">
    <property type="term" value="P:lipid homeostasis"/>
    <property type="evidence" value="ECO:0007669"/>
    <property type="project" value="TreeGrafter"/>
</dbReference>
<evidence type="ECO:0000256" key="11">
    <source>
        <dbReference type="ARBA" id="ARBA00022832"/>
    </source>
</evidence>
<comment type="catalytic activity">
    <reaction evidence="20">
        <text>1-octadecanoyl-sn-glycero-3-phosphate + (9Z)-octadecenoyl-CoA = 1-octadecanoyl-2-(9Z-octadecenoyl)-sn-glycero-3-phosphate + CoA</text>
        <dbReference type="Rhea" id="RHEA:37163"/>
        <dbReference type="ChEBI" id="CHEBI:57287"/>
        <dbReference type="ChEBI" id="CHEBI:57387"/>
        <dbReference type="ChEBI" id="CHEBI:74560"/>
        <dbReference type="ChEBI" id="CHEBI:74565"/>
    </reaction>
    <physiologicalReaction direction="left-to-right" evidence="20">
        <dbReference type="Rhea" id="RHEA:37164"/>
    </physiologicalReaction>
</comment>
<dbReference type="GO" id="GO:0030154">
    <property type="term" value="P:cell differentiation"/>
    <property type="evidence" value="ECO:0007669"/>
    <property type="project" value="UniProtKB-KW"/>
</dbReference>
<dbReference type="OrthoDB" id="7457040at2759"/>
<dbReference type="InterPro" id="IPR029058">
    <property type="entry name" value="AB_hydrolase_fold"/>
</dbReference>
<dbReference type="GO" id="GO:0003841">
    <property type="term" value="F:1-acylglycerol-3-phosphate O-acyltransferase activity"/>
    <property type="evidence" value="ECO:0007669"/>
    <property type="project" value="UniProtKB-EC"/>
</dbReference>
<evidence type="ECO:0000256" key="15">
    <source>
        <dbReference type="ARBA" id="ARBA00038097"/>
    </source>
</evidence>
<evidence type="ECO:0000256" key="6">
    <source>
        <dbReference type="ARBA" id="ARBA00022490"/>
    </source>
</evidence>
<dbReference type="FunFam" id="3.40.50.1820:FF:000019">
    <property type="entry name" value="1-acylglycerol-3-phosphate O-acyltransferase ABHD5"/>
    <property type="match status" value="1"/>
</dbReference>
<evidence type="ECO:0000256" key="7">
    <source>
        <dbReference type="ARBA" id="ARBA00022516"/>
    </source>
</evidence>
<evidence type="ECO:0000259" key="27">
    <source>
        <dbReference type="Pfam" id="PF00561"/>
    </source>
</evidence>
<comment type="function">
    <text evidence="18">Coenzyme A-dependent lysophosphatidic acid acyltransferase that catalyzes the transfer of an acyl group on a lysophosphatidic acid. Functions preferentially with 1-oleoyl-lysophosphatidic acid followed by 1-palmitoyl-lysophosphatidic acid, 1-stearoyl-lysophosphatidic acid and 1-arachidonoyl-lysophosphatidic acid as lipid acceptor. Functions preferentially with arachidonoyl-CoA followed by oleoyl-CoA as acyl group donors. Functions in phosphatidic acid biosynthesis. May regulate the cellular storage of triacylglycerol through activation of the phospholipase PNPLA2. Involved in keratinocyte differentiation. Regulates lipid droplet fusion.</text>
</comment>
<evidence type="ECO:0000256" key="12">
    <source>
        <dbReference type="ARBA" id="ARBA00023098"/>
    </source>
</evidence>
<dbReference type="PRINTS" id="PR00111">
    <property type="entry name" value="ABHYDROLASE"/>
</dbReference>
<evidence type="ECO:0000256" key="14">
    <source>
        <dbReference type="ARBA" id="ARBA00036296"/>
    </source>
</evidence>
<dbReference type="Pfam" id="PF00561">
    <property type="entry name" value="Abhydrolase_1"/>
    <property type="match status" value="1"/>
</dbReference>
<dbReference type="PANTHER" id="PTHR42886:SF29">
    <property type="entry name" value="PUMMELIG, ISOFORM A"/>
    <property type="match status" value="1"/>
</dbReference>
<dbReference type="GeneID" id="111132172"/>
<comment type="catalytic activity">
    <reaction evidence="19">
        <text>1-hexadecanoyl-sn-glycero-3-phosphate + (9Z)-octadecenoyl-CoA = 1-hexadecanoyl-2-(9Z-octadecenoyl)-sn-glycero-3-phosphate + CoA</text>
        <dbReference type="Rhea" id="RHEA:33187"/>
        <dbReference type="ChEBI" id="CHEBI:57287"/>
        <dbReference type="ChEBI" id="CHEBI:57387"/>
        <dbReference type="ChEBI" id="CHEBI:57518"/>
        <dbReference type="ChEBI" id="CHEBI:64839"/>
    </reaction>
    <physiologicalReaction direction="left-to-right" evidence="19">
        <dbReference type="Rhea" id="RHEA:33188"/>
    </physiologicalReaction>
</comment>
<dbReference type="KEGG" id="cvn:111132172"/>
<keyword evidence="7" id="KW-0444">Lipid biosynthesis</keyword>
<keyword evidence="28" id="KW-1185">Reference proteome</keyword>
<dbReference type="GO" id="GO:0005811">
    <property type="term" value="C:lipid droplet"/>
    <property type="evidence" value="ECO:0007669"/>
    <property type="project" value="UniProtKB-SubCell"/>
</dbReference>
<keyword evidence="26" id="KW-0472">Membrane</keyword>
<evidence type="ECO:0000313" key="29">
    <source>
        <dbReference type="RefSeq" id="XP_022335639.1"/>
    </source>
</evidence>
<evidence type="ECO:0000256" key="22">
    <source>
        <dbReference type="ARBA" id="ARBA00048632"/>
    </source>
</evidence>
<comment type="catalytic activity">
    <reaction evidence="21">
        <text>eicosanoyl-CoA + 1-(9Z-octadecenoyl)-sn-glycero-3-phosphate = 1-(9Z)-octadecenoyl-2-eicosanoyl-sn-glycero-3-phosphate + CoA</text>
        <dbReference type="Rhea" id="RHEA:37451"/>
        <dbReference type="ChEBI" id="CHEBI:57287"/>
        <dbReference type="ChEBI" id="CHEBI:57380"/>
        <dbReference type="ChEBI" id="CHEBI:74544"/>
        <dbReference type="ChEBI" id="CHEBI:74937"/>
    </reaction>
    <physiologicalReaction direction="left-to-right" evidence="21">
        <dbReference type="Rhea" id="RHEA:37452"/>
    </physiologicalReaction>
</comment>
<dbReference type="EC" id="2.3.1.51" evidence="5"/>
<comment type="subcellular location">
    <subcellularLocation>
        <location evidence="3">Cytoplasm</location>
    </subcellularLocation>
    <subcellularLocation>
        <location evidence="4">Lipid droplet</location>
    </subcellularLocation>
</comment>
<reference evidence="29" key="1">
    <citation type="submission" date="2025-08" db="UniProtKB">
        <authorList>
            <consortium name="RefSeq"/>
        </authorList>
    </citation>
    <scope>IDENTIFICATION</scope>
    <source>
        <tissue evidence="29">Whole sample</tissue>
    </source>
</reference>
<evidence type="ECO:0000256" key="19">
    <source>
        <dbReference type="ARBA" id="ARBA00047525"/>
    </source>
</evidence>
<dbReference type="InterPro" id="IPR000073">
    <property type="entry name" value="AB_hydrolase_1"/>
</dbReference>
<dbReference type="GO" id="GO:0005739">
    <property type="term" value="C:mitochondrion"/>
    <property type="evidence" value="ECO:0007669"/>
    <property type="project" value="TreeGrafter"/>
</dbReference>
<evidence type="ECO:0000256" key="13">
    <source>
        <dbReference type="ARBA" id="ARBA00023315"/>
    </source>
</evidence>
<dbReference type="GO" id="GO:0006631">
    <property type="term" value="P:fatty acid metabolic process"/>
    <property type="evidence" value="ECO:0007669"/>
    <property type="project" value="UniProtKB-KW"/>
</dbReference>
<dbReference type="AlphaFoldDB" id="A0A8B8E7J4"/>
<comment type="similarity">
    <text evidence="15">Belongs to the peptidase S33 family. ABHD4/ABHD5 subfamily.</text>
</comment>
<dbReference type="Proteomes" id="UP000694844">
    <property type="component" value="Chromosome 5"/>
</dbReference>
<evidence type="ECO:0000256" key="3">
    <source>
        <dbReference type="ARBA" id="ARBA00004496"/>
    </source>
</evidence>
<keyword evidence="6" id="KW-0963">Cytoplasm</keyword>
<comment type="catalytic activity">
    <reaction evidence="22">
        <text>1-(5Z,8Z,11Z,14Z-eicosatetraenoyl)-sn-glycero-3-phosphate + (9Z)-octadecenoyl-CoA = 1-(5Z,8Z,11Z,14Z)-eicosatetraenoyl-2-(9Z)-octadecenoyl-sn-glycero-3-phosphate + CoA</text>
        <dbReference type="Rhea" id="RHEA:37455"/>
        <dbReference type="ChEBI" id="CHEBI:57287"/>
        <dbReference type="ChEBI" id="CHEBI:57387"/>
        <dbReference type="ChEBI" id="CHEBI:74938"/>
        <dbReference type="ChEBI" id="CHEBI:74941"/>
    </reaction>
    <physiologicalReaction direction="left-to-right" evidence="22">
        <dbReference type="Rhea" id="RHEA:37456"/>
    </physiologicalReaction>
</comment>
<feature type="compositionally biased region" description="Low complexity" evidence="25">
    <location>
        <begin position="385"/>
        <end position="397"/>
    </location>
</feature>
<evidence type="ECO:0000256" key="4">
    <source>
        <dbReference type="ARBA" id="ARBA00004502"/>
    </source>
</evidence>
<sequence length="417" mass="47235">MDVISYFKGYFEALLHVFGLIFSSWIAPSNWLTWRPTSMAKLAQAERKILQAFLKITYDTRYVSLPTSQNRLWTLSVDHKGNESKEKKVPLVMVHGMGGGIGLWAQNLGPLSENRPLYAFDVLGFGRSSRPQFSTKPDIAENQFVESIEEWRKTMDIDKMILLGHSLGAYISGAYSLKYPDRVKHLVLVDAWGFPEKPPEDQQRRVPMWIKAIATVIKPFNPLAVLRVAGPFGPGLVRRFRPDLQDKFADTLEDDTIFDYIYHCNAQTPSGETAFKTLNTSFGWAKNPMIHRIPDLQKEIPVTLVYGSKSWVDNSTGYHIKYLRNESFVEVAVVRGAGHHVYADKPDPFNKLVLRICDAVDNNTNPKPLKFRESFKASNESPAHTSKTISESKSTKSLVVEDTPDNEDKENVPTQVL</sequence>
<organism evidence="28 29">
    <name type="scientific">Crassostrea virginica</name>
    <name type="common">Eastern oyster</name>
    <dbReference type="NCBI Taxonomy" id="6565"/>
    <lineage>
        <taxon>Eukaryota</taxon>
        <taxon>Metazoa</taxon>
        <taxon>Spiralia</taxon>
        <taxon>Lophotrochozoa</taxon>
        <taxon>Mollusca</taxon>
        <taxon>Bivalvia</taxon>
        <taxon>Autobranchia</taxon>
        <taxon>Pteriomorphia</taxon>
        <taxon>Ostreida</taxon>
        <taxon>Ostreoidea</taxon>
        <taxon>Ostreidae</taxon>
        <taxon>Crassostrea</taxon>
    </lineage>
</organism>
<feature type="region of interest" description="Disordered" evidence="25">
    <location>
        <begin position="374"/>
        <end position="417"/>
    </location>
</feature>
<comment type="catalytic activity">
    <reaction evidence="14">
        <text>1-(9Z-octadecenoyl)-sn-glycero-3-phosphate + octadecanoyl-CoA = 1-(9Z-octadecenoyl)-2-octadecanoyl-sn-glycero-3-phosphate + CoA</text>
        <dbReference type="Rhea" id="RHEA:37147"/>
        <dbReference type="ChEBI" id="CHEBI:57287"/>
        <dbReference type="ChEBI" id="CHEBI:57394"/>
        <dbReference type="ChEBI" id="CHEBI:74544"/>
        <dbReference type="ChEBI" id="CHEBI:74552"/>
    </reaction>
    <physiologicalReaction direction="left-to-right" evidence="14">
        <dbReference type="Rhea" id="RHEA:37148"/>
    </physiologicalReaction>
</comment>
<keyword evidence="12" id="KW-0443">Lipid metabolism</keyword>
<dbReference type="SUPFAM" id="SSF53474">
    <property type="entry name" value="alpha/beta-Hydrolases"/>
    <property type="match status" value="1"/>
</dbReference>
<evidence type="ECO:0000313" key="28">
    <source>
        <dbReference type="Proteomes" id="UP000694844"/>
    </source>
</evidence>
<evidence type="ECO:0000256" key="2">
    <source>
        <dbReference type="ARBA" id="ARBA00000816"/>
    </source>
</evidence>
<evidence type="ECO:0000256" key="8">
    <source>
        <dbReference type="ARBA" id="ARBA00022677"/>
    </source>
</evidence>
<dbReference type="GO" id="GO:0052689">
    <property type="term" value="F:carboxylic ester hydrolase activity"/>
    <property type="evidence" value="ECO:0007669"/>
    <property type="project" value="TreeGrafter"/>
</dbReference>
<dbReference type="RefSeq" id="XP_022335639.1">
    <property type="nucleotide sequence ID" value="XM_022479931.1"/>
</dbReference>
<comment type="catalytic activity">
    <reaction evidence="2">
        <text>1-(9Z-octadecenoyl)-sn-glycero-3-phosphate + hexadecanoyl-CoA = 1-(9Z)-octadecenoyl-2-hexadecanoyl-sn-glycero-3-phosphate + CoA</text>
        <dbReference type="Rhea" id="RHEA:37143"/>
        <dbReference type="ChEBI" id="CHEBI:57287"/>
        <dbReference type="ChEBI" id="CHEBI:57379"/>
        <dbReference type="ChEBI" id="CHEBI:74544"/>
        <dbReference type="ChEBI" id="CHEBI:74551"/>
    </reaction>
    <physiologicalReaction direction="left-to-right" evidence="2">
        <dbReference type="Rhea" id="RHEA:37144"/>
    </physiologicalReaction>
</comment>
<evidence type="ECO:0000256" key="1">
    <source>
        <dbReference type="ARBA" id="ARBA00000300"/>
    </source>
</evidence>
<dbReference type="Gene3D" id="3.40.50.1820">
    <property type="entry name" value="alpha/beta hydrolase"/>
    <property type="match status" value="1"/>
</dbReference>
<evidence type="ECO:0000256" key="25">
    <source>
        <dbReference type="SAM" id="MobiDB-lite"/>
    </source>
</evidence>
<keyword evidence="11" id="KW-0276">Fatty acid metabolism</keyword>
<proteinExistence type="inferred from homology"/>
<protein>
    <recommendedName>
        <fullName evidence="16">1-acylglycerol-3-phosphate O-acyltransferase ABHD5</fullName>
        <ecNumber evidence="5">2.3.1.51</ecNumber>
    </recommendedName>
    <alternativeName>
        <fullName evidence="17">Abhydrolase domain-containing protein 5</fullName>
    </alternativeName>
</protein>
<keyword evidence="9" id="KW-0808">Transferase</keyword>
<keyword evidence="13" id="KW-0012">Acyltransferase</keyword>
<accession>A0A8B8E7J4</accession>
<gene>
    <name evidence="29" type="primary">LOC111132172</name>
</gene>
<keyword evidence="26" id="KW-1133">Transmembrane helix</keyword>
<dbReference type="GO" id="GO:0006654">
    <property type="term" value="P:phosphatidic acid biosynthetic process"/>
    <property type="evidence" value="ECO:0007669"/>
    <property type="project" value="TreeGrafter"/>
</dbReference>
<evidence type="ECO:0000256" key="10">
    <source>
        <dbReference type="ARBA" id="ARBA00022782"/>
    </source>
</evidence>
<evidence type="ECO:0000256" key="24">
    <source>
        <dbReference type="ARBA" id="ARBA00049561"/>
    </source>
</evidence>
<name>A0A8B8E7J4_CRAVI</name>
<keyword evidence="26" id="KW-0812">Transmembrane</keyword>
<keyword evidence="8" id="KW-0551">Lipid droplet</keyword>